<sequence length="109" mass="12091">VMTKGLKANKLEQKEKQKFPQCNTEWRANKGSWFWCSPKSGGINRDTGVPRKCYKPGTKKPCCVCVGTTGSPSDQPDSPTHRNRGDLDDPNLEEYTGCPPLAIMCSFPL</sequence>
<feature type="region of interest" description="Disordered" evidence="1">
    <location>
        <begin position="69"/>
        <end position="94"/>
    </location>
</feature>
<organism evidence="2">
    <name type="scientific">Castor canadensis</name>
    <name type="common">American beaver</name>
    <dbReference type="NCBI Taxonomy" id="51338"/>
    <lineage>
        <taxon>Eukaryota</taxon>
        <taxon>Metazoa</taxon>
        <taxon>Chordata</taxon>
        <taxon>Craniata</taxon>
        <taxon>Vertebrata</taxon>
        <taxon>Euteleostomi</taxon>
        <taxon>Mammalia</taxon>
        <taxon>Eutheria</taxon>
        <taxon>Euarchontoglires</taxon>
        <taxon>Glires</taxon>
        <taxon>Rodentia</taxon>
        <taxon>Castorimorpha</taxon>
        <taxon>Castoridae</taxon>
        <taxon>Castor</taxon>
    </lineage>
</organism>
<accession>A0A8C0XLA8</accession>
<reference evidence="2" key="1">
    <citation type="submission" date="2023-09" db="UniProtKB">
        <authorList>
            <consortium name="Ensembl"/>
        </authorList>
    </citation>
    <scope>IDENTIFICATION</scope>
</reference>
<proteinExistence type="predicted"/>
<feature type="compositionally biased region" description="Polar residues" evidence="1">
    <location>
        <begin position="69"/>
        <end position="78"/>
    </location>
</feature>
<evidence type="ECO:0000313" key="2">
    <source>
        <dbReference type="Ensembl" id="ENSCCNP00000028434.1"/>
    </source>
</evidence>
<dbReference type="Ensembl" id="ENSCCNT00000035914.1">
    <property type="protein sequence ID" value="ENSCCNP00000028434.1"/>
    <property type="gene ID" value="ENSCCNG00000027382.1"/>
</dbReference>
<protein>
    <submittedName>
        <fullName evidence="2">Uncharacterized protein</fullName>
    </submittedName>
</protein>
<name>A0A8C0XLA8_CASCN</name>
<dbReference type="AlphaFoldDB" id="A0A8C0XLA8"/>
<evidence type="ECO:0000256" key="1">
    <source>
        <dbReference type="SAM" id="MobiDB-lite"/>
    </source>
</evidence>